<dbReference type="Gene3D" id="3.40.50.2000">
    <property type="entry name" value="Glycogen Phosphorylase B"/>
    <property type="match status" value="2"/>
</dbReference>
<dbReference type="RefSeq" id="WP_115851495.1">
    <property type="nucleotide sequence ID" value="NZ_QTUC01000001.1"/>
</dbReference>
<evidence type="ECO:0000259" key="3">
    <source>
        <dbReference type="Pfam" id="PF00534"/>
    </source>
</evidence>
<dbReference type="Pfam" id="PF13579">
    <property type="entry name" value="Glyco_trans_4_4"/>
    <property type="match status" value="1"/>
</dbReference>
<organism evidence="5 6">
    <name type="scientific">Thermasporomyces composti</name>
    <dbReference type="NCBI Taxonomy" id="696763"/>
    <lineage>
        <taxon>Bacteria</taxon>
        <taxon>Bacillati</taxon>
        <taxon>Actinomycetota</taxon>
        <taxon>Actinomycetes</taxon>
        <taxon>Propionibacteriales</taxon>
        <taxon>Nocardioidaceae</taxon>
        <taxon>Thermasporomyces</taxon>
    </lineage>
</organism>
<evidence type="ECO:0000256" key="1">
    <source>
        <dbReference type="ARBA" id="ARBA00022676"/>
    </source>
</evidence>
<dbReference type="InterPro" id="IPR001296">
    <property type="entry name" value="Glyco_trans_1"/>
</dbReference>
<dbReference type="InterPro" id="IPR028098">
    <property type="entry name" value="Glyco_trans_4-like_N"/>
</dbReference>
<protein>
    <submittedName>
        <fullName evidence="5">Glycogen(Starch) synthase</fullName>
    </submittedName>
</protein>
<dbReference type="GO" id="GO:0016757">
    <property type="term" value="F:glycosyltransferase activity"/>
    <property type="evidence" value="ECO:0007669"/>
    <property type="project" value="UniProtKB-KW"/>
</dbReference>
<feature type="domain" description="Glycosyltransferase subfamily 4-like N-terminal" evidence="4">
    <location>
        <begin position="22"/>
        <end position="201"/>
    </location>
</feature>
<dbReference type="EMBL" id="QTUC01000001">
    <property type="protein sequence ID" value="REF38153.1"/>
    <property type="molecule type" value="Genomic_DNA"/>
</dbReference>
<dbReference type="PANTHER" id="PTHR45947:SF3">
    <property type="entry name" value="SULFOQUINOVOSYL TRANSFERASE SQD2"/>
    <property type="match status" value="1"/>
</dbReference>
<dbReference type="InterPro" id="IPR050194">
    <property type="entry name" value="Glycosyltransferase_grp1"/>
</dbReference>
<dbReference type="OrthoDB" id="9806887at2"/>
<dbReference type="SUPFAM" id="SSF53756">
    <property type="entry name" value="UDP-Glycosyltransferase/glycogen phosphorylase"/>
    <property type="match status" value="1"/>
</dbReference>
<proteinExistence type="predicted"/>
<sequence length="397" mass="44393">MSSDLPAFLELSYDYGPRPLYGMGTHVTAVAHALASLGCDVTVTTRNNADLDVDTYDAPRLRVLRCDADFDREVLREGRQHHSIGLLAGQLAFCRAMYERLLRADLRVDVVHNHSYATTPLAIELAELWGVPLISTVHVQDSMLERAQRRSRPRSTDRHVVRLLEAEGLKRSEAIVAPTVAVADAIRADYPECAERVHILPHPRPDSAPEKRDYRPHQPFRLLYVGRLIPYKGVRELFEAVRLLSDEAIELWVVGWGVQKDELRAFADRHRLPVRWLGHRPHEEVLQLYTEVDALLVPSAAESYGLVLQEGLQAGLPVVATEIEPFTGRVGDGHNGLLVPVRSSADGTRVDVSALTDAVRRLLHDHGLRRTLGENARLRAQESSLGEEYAKLLCALV</sequence>
<dbReference type="GO" id="GO:1901137">
    <property type="term" value="P:carbohydrate derivative biosynthetic process"/>
    <property type="evidence" value="ECO:0007669"/>
    <property type="project" value="UniProtKB-ARBA"/>
</dbReference>
<dbReference type="AlphaFoldDB" id="A0A3D9VBS0"/>
<comment type="caution">
    <text evidence="5">The sequence shown here is derived from an EMBL/GenBank/DDBJ whole genome shotgun (WGS) entry which is preliminary data.</text>
</comment>
<keyword evidence="6" id="KW-1185">Reference proteome</keyword>
<dbReference type="PANTHER" id="PTHR45947">
    <property type="entry name" value="SULFOQUINOVOSYL TRANSFERASE SQD2"/>
    <property type="match status" value="1"/>
</dbReference>
<dbReference type="CDD" id="cd03801">
    <property type="entry name" value="GT4_PimA-like"/>
    <property type="match status" value="1"/>
</dbReference>
<reference evidence="5 6" key="1">
    <citation type="submission" date="2018-08" db="EMBL/GenBank/DDBJ databases">
        <title>Sequencing the genomes of 1000 actinobacteria strains.</title>
        <authorList>
            <person name="Klenk H.-P."/>
        </authorList>
    </citation>
    <scope>NUCLEOTIDE SEQUENCE [LARGE SCALE GENOMIC DNA]</scope>
    <source>
        <strain evidence="5 6">DSM 22891</strain>
    </source>
</reference>
<gene>
    <name evidence="5" type="ORF">DFJ64_3624</name>
</gene>
<evidence type="ECO:0000313" key="5">
    <source>
        <dbReference type="EMBL" id="REF38153.1"/>
    </source>
</evidence>
<evidence type="ECO:0000256" key="2">
    <source>
        <dbReference type="ARBA" id="ARBA00022679"/>
    </source>
</evidence>
<name>A0A3D9VBS0_THECX</name>
<evidence type="ECO:0000313" key="6">
    <source>
        <dbReference type="Proteomes" id="UP000256485"/>
    </source>
</evidence>
<feature type="domain" description="Glycosyl transferase family 1" evidence="3">
    <location>
        <begin position="216"/>
        <end position="378"/>
    </location>
</feature>
<dbReference type="Pfam" id="PF00534">
    <property type="entry name" value="Glycos_transf_1"/>
    <property type="match status" value="1"/>
</dbReference>
<accession>A0A3D9VBS0</accession>
<keyword evidence="2" id="KW-0808">Transferase</keyword>
<keyword evidence="1" id="KW-0328">Glycosyltransferase</keyword>
<dbReference type="Proteomes" id="UP000256485">
    <property type="component" value="Unassembled WGS sequence"/>
</dbReference>
<evidence type="ECO:0000259" key="4">
    <source>
        <dbReference type="Pfam" id="PF13579"/>
    </source>
</evidence>